<feature type="non-terminal residue" evidence="4">
    <location>
        <position position="1"/>
    </location>
</feature>
<dbReference type="GO" id="GO:0016651">
    <property type="term" value="F:oxidoreductase activity, acting on NAD(P)H"/>
    <property type="evidence" value="ECO:0007669"/>
    <property type="project" value="InterPro"/>
</dbReference>
<dbReference type="OrthoDB" id="3509362at2759"/>
<sequence length="352" mass="36949">TNQAAWIVEPKSYPFVIKASPMPAPKEGEVAIRVHAVGINIVDNGVQKRGIWAKPEDYPTILGSDVAGIVTEVGPGHTRFTKGDRVVASVSAVVQHDSRHGGFQLHTTAVEPLIAKLPDNIDFTDAAVLPLPFITAIYSLFMKETLGLDLPKAGTQPKSTGKTLVVWGGSSAVGMNAIQTAKAAGYTVAATSSPHNFDVLKALGADYTFDYHQESAVDDIVSTLSGHGDSAGVFAAMLGLDFSTMVQSLLKMAGLAGKLGGKKHLATVVPPGILPPLPLPEGVEMSFNTCRDVARSETGQAIWVDWVPGALADGSLKCKPEAQVVGRGLESVQEVVDLLAKGVSARKLVVDL</sequence>
<keyword evidence="5" id="KW-1185">Reference proteome</keyword>
<dbReference type="InterPro" id="IPR036291">
    <property type="entry name" value="NAD(P)-bd_dom_sf"/>
</dbReference>
<dbReference type="InterPro" id="IPR013154">
    <property type="entry name" value="ADH-like_N"/>
</dbReference>
<dbReference type="InterPro" id="IPR047122">
    <property type="entry name" value="Trans-enoyl_RdTase-like"/>
</dbReference>
<dbReference type="Pfam" id="PF00107">
    <property type="entry name" value="ADH_zinc_N"/>
    <property type="match status" value="1"/>
</dbReference>
<feature type="non-terminal residue" evidence="4">
    <location>
        <position position="352"/>
    </location>
</feature>
<evidence type="ECO:0000256" key="2">
    <source>
        <dbReference type="ARBA" id="ARBA00023002"/>
    </source>
</evidence>
<dbReference type="InterPro" id="IPR020843">
    <property type="entry name" value="ER"/>
</dbReference>
<keyword evidence="2" id="KW-0560">Oxidoreductase</keyword>
<reference evidence="4 5" key="1">
    <citation type="journal article" date="2018" name="Mycol. Prog.">
        <title>Coniella lustricola, a new species from submerged detritus.</title>
        <authorList>
            <person name="Raudabaugh D.B."/>
            <person name="Iturriaga T."/>
            <person name="Carver A."/>
            <person name="Mondo S."/>
            <person name="Pangilinan J."/>
            <person name="Lipzen A."/>
            <person name="He G."/>
            <person name="Amirebrahimi M."/>
            <person name="Grigoriev I.V."/>
            <person name="Miller A.N."/>
        </authorList>
    </citation>
    <scope>NUCLEOTIDE SEQUENCE [LARGE SCALE GENOMIC DNA]</scope>
    <source>
        <strain evidence="4 5">B22-T-1</strain>
    </source>
</reference>
<dbReference type="PANTHER" id="PTHR45348:SF2">
    <property type="entry name" value="ZINC-TYPE ALCOHOL DEHYDROGENASE-LIKE PROTEIN C2E1P3.01"/>
    <property type="match status" value="1"/>
</dbReference>
<dbReference type="SMART" id="SM00829">
    <property type="entry name" value="PKS_ER"/>
    <property type="match status" value="1"/>
</dbReference>
<dbReference type="SUPFAM" id="SSF51735">
    <property type="entry name" value="NAD(P)-binding Rossmann-fold domains"/>
    <property type="match status" value="1"/>
</dbReference>
<proteinExistence type="inferred from homology"/>
<dbReference type="STRING" id="2025994.A0A2T2ZSQ1"/>
<dbReference type="InterPro" id="IPR013149">
    <property type="entry name" value="ADH-like_C"/>
</dbReference>
<dbReference type="Gene3D" id="3.40.50.720">
    <property type="entry name" value="NAD(P)-binding Rossmann-like Domain"/>
    <property type="match status" value="1"/>
</dbReference>
<dbReference type="Gene3D" id="3.90.180.10">
    <property type="entry name" value="Medium-chain alcohol dehydrogenases, catalytic domain"/>
    <property type="match status" value="1"/>
</dbReference>
<feature type="domain" description="Enoyl reductase (ER)" evidence="3">
    <location>
        <begin position="11"/>
        <end position="350"/>
    </location>
</feature>
<evidence type="ECO:0000259" key="3">
    <source>
        <dbReference type="SMART" id="SM00829"/>
    </source>
</evidence>
<protein>
    <submittedName>
        <fullName evidence="4">Chaperonin 10-like protein</fullName>
    </submittedName>
</protein>
<name>A0A2T2ZSQ1_9PEZI</name>
<evidence type="ECO:0000313" key="5">
    <source>
        <dbReference type="Proteomes" id="UP000241462"/>
    </source>
</evidence>
<dbReference type="SUPFAM" id="SSF50129">
    <property type="entry name" value="GroES-like"/>
    <property type="match status" value="1"/>
</dbReference>
<accession>A0A2T2ZSQ1</accession>
<dbReference type="CDD" id="cd08249">
    <property type="entry name" value="enoyl_reductase_like"/>
    <property type="match status" value="1"/>
</dbReference>
<dbReference type="Proteomes" id="UP000241462">
    <property type="component" value="Unassembled WGS sequence"/>
</dbReference>
<dbReference type="InParanoid" id="A0A2T2ZSQ1"/>
<evidence type="ECO:0000256" key="1">
    <source>
        <dbReference type="ARBA" id="ARBA00008072"/>
    </source>
</evidence>
<comment type="similarity">
    <text evidence="1">Belongs to the zinc-containing alcohol dehydrogenase family.</text>
</comment>
<gene>
    <name evidence="4" type="ORF">BD289DRAFT_336575</name>
</gene>
<dbReference type="InterPro" id="IPR011032">
    <property type="entry name" value="GroES-like_sf"/>
</dbReference>
<dbReference type="Pfam" id="PF08240">
    <property type="entry name" value="ADH_N"/>
    <property type="match status" value="1"/>
</dbReference>
<organism evidence="4 5">
    <name type="scientific">Coniella lustricola</name>
    <dbReference type="NCBI Taxonomy" id="2025994"/>
    <lineage>
        <taxon>Eukaryota</taxon>
        <taxon>Fungi</taxon>
        <taxon>Dikarya</taxon>
        <taxon>Ascomycota</taxon>
        <taxon>Pezizomycotina</taxon>
        <taxon>Sordariomycetes</taxon>
        <taxon>Sordariomycetidae</taxon>
        <taxon>Diaporthales</taxon>
        <taxon>Schizoparmaceae</taxon>
        <taxon>Coniella</taxon>
    </lineage>
</organism>
<dbReference type="PANTHER" id="PTHR45348">
    <property type="entry name" value="HYPOTHETICAL OXIDOREDUCTASE (EUROFUNG)"/>
    <property type="match status" value="1"/>
</dbReference>
<evidence type="ECO:0000313" key="4">
    <source>
        <dbReference type="EMBL" id="PSR75306.1"/>
    </source>
</evidence>
<dbReference type="EMBL" id="KZ678775">
    <property type="protein sequence ID" value="PSR75306.1"/>
    <property type="molecule type" value="Genomic_DNA"/>
</dbReference>
<dbReference type="AlphaFoldDB" id="A0A2T2ZSQ1"/>